<gene>
    <name evidence="1" type="ORF">HMPREF3213_02382</name>
</gene>
<organism evidence="1 2">
    <name type="scientific">Heyndrickxia coagulans</name>
    <name type="common">Weizmannia coagulans</name>
    <dbReference type="NCBI Taxonomy" id="1398"/>
    <lineage>
        <taxon>Bacteria</taxon>
        <taxon>Bacillati</taxon>
        <taxon>Bacillota</taxon>
        <taxon>Bacilli</taxon>
        <taxon>Bacillales</taxon>
        <taxon>Bacillaceae</taxon>
        <taxon>Heyndrickxia</taxon>
    </lineage>
</organism>
<dbReference type="Proteomes" id="UP000070376">
    <property type="component" value="Unassembled WGS sequence"/>
</dbReference>
<name>A0A133KKI0_HEYCO</name>
<evidence type="ECO:0000313" key="1">
    <source>
        <dbReference type="EMBL" id="KWZ79987.1"/>
    </source>
</evidence>
<dbReference type="AlphaFoldDB" id="A0A133KKI0"/>
<proteinExistence type="predicted"/>
<dbReference type="EMBL" id="LRPN01000103">
    <property type="protein sequence ID" value="KWZ79987.1"/>
    <property type="molecule type" value="Genomic_DNA"/>
</dbReference>
<accession>A0A133KKI0</accession>
<evidence type="ECO:0000313" key="2">
    <source>
        <dbReference type="Proteomes" id="UP000070376"/>
    </source>
</evidence>
<sequence>MNLPKGQNKLYPGSKCPFEPAKRSRDWVQNGLFVKQHHKKFPLP</sequence>
<comment type="caution">
    <text evidence="1">The sequence shown here is derived from an EMBL/GenBank/DDBJ whole genome shotgun (WGS) entry which is preliminary data.</text>
</comment>
<protein>
    <submittedName>
        <fullName evidence="1">Uncharacterized protein</fullName>
    </submittedName>
</protein>
<reference evidence="2" key="1">
    <citation type="submission" date="2016-01" db="EMBL/GenBank/DDBJ databases">
        <authorList>
            <person name="Mitreva M."/>
            <person name="Pepin K.H."/>
            <person name="Mihindukulasuriya K.A."/>
            <person name="Fulton R."/>
            <person name="Fronick C."/>
            <person name="O'Laughlin M."/>
            <person name="Miner T."/>
            <person name="Herter B."/>
            <person name="Rosa B.A."/>
            <person name="Cordes M."/>
            <person name="Tomlinson C."/>
            <person name="Wollam A."/>
            <person name="Palsikar V.B."/>
            <person name="Mardis E.R."/>
            <person name="Wilson R.K."/>
        </authorList>
    </citation>
    <scope>NUCLEOTIDE SEQUENCE [LARGE SCALE GENOMIC DNA]</scope>
    <source>
        <strain evidence="2">GED7749B</strain>
    </source>
</reference>